<dbReference type="SUPFAM" id="SSF81321">
    <property type="entry name" value="Family A G protein-coupled receptor-like"/>
    <property type="match status" value="1"/>
</dbReference>
<keyword evidence="3 6" id="KW-1133">Transmembrane helix</keyword>
<keyword evidence="5" id="KW-1015">Disulfide bond</keyword>
<accession>A0A819V2E9</accession>
<keyword evidence="2 6" id="KW-0812">Transmembrane</keyword>
<feature type="disulfide bond" evidence="5">
    <location>
        <begin position="165"/>
        <end position="174"/>
    </location>
</feature>
<feature type="transmembrane region" description="Helical" evidence="6">
    <location>
        <begin position="609"/>
        <end position="629"/>
    </location>
</feature>
<evidence type="ECO:0000256" key="3">
    <source>
        <dbReference type="ARBA" id="ARBA00022989"/>
    </source>
</evidence>
<dbReference type="PANTHER" id="PTHR24033:SF151">
    <property type="entry name" value="NOTCH 2"/>
    <property type="match status" value="1"/>
</dbReference>
<dbReference type="Proteomes" id="UP000663868">
    <property type="component" value="Unassembled WGS sequence"/>
</dbReference>
<feature type="transmembrane region" description="Helical" evidence="6">
    <location>
        <begin position="480"/>
        <end position="498"/>
    </location>
</feature>
<dbReference type="SMART" id="SM00181">
    <property type="entry name" value="EGF"/>
    <property type="match status" value="3"/>
</dbReference>
<feature type="disulfide bond" evidence="5">
    <location>
        <begin position="87"/>
        <end position="96"/>
    </location>
</feature>
<dbReference type="Pfam" id="PF00008">
    <property type="entry name" value="EGF"/>
    <property type="match status" value="1"/>
</dbReference>
<dbReference type="PROSITE" id="PS01186">
    <property type="entry name" value="EGF_2"/>
    <property type="match status" value="1"/>
</dbReference>
<evidence type="ECO:0000256" key="5">
    <source>
        <dbReference type="PROSITE-ProRule" id="PRU00076"/>
    </source>
</evidence>
<dbReference type="InterPro" id="IPR017452">
    <property type="entry name" value="GPCR_Rhodpsn_7TM"/>
</dbReference>
<dbReference type="CDD" id="cd00054">
    <property type="entry name" value="EGF_CA"/>
    <property type="match status" value="1"/>
</dbReference>
<evidence type="ECO:0000256" key="2">
    <source>
        <dbReference type="ARBA" id="ARBA00022692"/>
    </source>
</evidence>
<feature type="transmembrane region" description="Helical" evidence="6">
    <location>
        <begin position="533"/>
        <end position="558"/>
    </location>
</feature>
<feature type="disulfide bond" evidence="5">
    <location>
        <begin position="63"/>
        <end position="73"/>
    </location>
</feature>
<dbReference type="GO" id="GO:0016020">
    <property type="term" value="C:membrane"/>
    <property type="evidence" value="ECO:0007669"/>
    <property type="project" value="UniProtKB-SubCell"/>
</dbReference>
<comment type="caution">
    <text evidence="5">Lacks conserved residue(s) required for the propagation of feature annotation.</text>
</comment>
<dbReference type="InterPro" id="IPR000742">
    <property type="entry name" value="EGF"/>
</dbReference>
<dbReference type="PROSITE" id="PS00022">
    <property type="entry name" value="EGF_1"/>
    <property type="match status" value="2"/>
</dbReference>
<gene>
    <name evidence="9" type="ORF">KXQ929_LOCUS34679</name>
</gene>
<keyword evidence="4 6" id="KW-0472">Membrane</keyword>
<feature type="domain" description="G-protein coupled receptors family 1 profile" evidence="8">
    <location>
        <begin position="376"/>
        <end position="653"/>
    </location>
</feature>
<feature type="domain" description="EGF-like" evidence="7">
    <location>
        <begin position="132"/>
        <end position="175"/>
    </location>
</feature>
<dbReference type="PANTHER" id="PTHR24033">
    <property type="entry name" value="EGF-LIKE DOMAIN-CONTAINING PROTEIN"/>
    <property type="match status" value="1"/>
</dbReference>
<comment type="caution">
    <text evidence="9">The sequence shown here is derived from an EMBL/GenBank/DDBJ whole genome shotgun (WGS) entry which is preliminary data.</text>
</comment>
<evidence type="ECO:0000256" key="4">
    <source>
        <dbReference type="ARBA" id="ARBA00023136"/>
    </source>
</evidence>
<dbReference type="Gene3D" id="2.10.25.10">
    <property type="entry name" value="Laminin"/>
    <property type="match status" value="2"/>
</dbReference>
<feature type="domain" description="EGF-like" evidence="7">
    <location>
        <begin position="59"/>
        <end position="97"/>
    </location>
</feature>
<evidence type="ECO:0000259" key="8">
    <source>
        <dbReference type="PROSITE" id="PS50262"/>
    </source>
</evidence>
<reference evidence="9" key="1">
    <citation type="submission" date="2021-02" db="EMBL/GenBank/DDBJ databases">
        <authorList>
            <person name="Nowell W R."/>
        </authorList>
    </citation>
    <scope>NUCLEOTIDE SEQUENCE</scope>
</reference>
<dbReference type="SUPFAM" id="SSF57196">
    <property type="entry name" value="EGF/Laminin"/>
    <property type="match status" value="1"/>
</dbReference>
<proteinExistence type="predicted"/>
<evidence type="ECO:0000313" key="9">
    <source>
        <dbReference type="EMBL" id="CAF4103724.1"/>
    </source>
</evidence>
<dbReference type="EMBL" id="CAJOBB010004796">
    <property type="protein sequence ID" value="CAF4103724.1"/>
    <property type="molecule type" value="Genomic_DNA"/>
</dbReference>
<protein>
    <recommendedName>
        <fullName evidence="11">EGF-like domain-containing protein</fullName>
    </recommendedName>
</protein>
<name>A0A819V2E9_9BILA</name>
<feature type="non-terminal residue" evidence="9">
    <location>
        <position position="1"/>
    </location>
</feature>
<dbReference type="AlphaFoldDB" id="A0A819V2E9"/>
<dbReference type="InterPro" id="IPR051830">
    <property type="entry name" value="NOTCH_homolog"/>
</dbReference>
<dbReference type="PROSITE" id="PS50026">
    <property type="entry name" value="EGF_3"/>
    <property type="match status" value="2"/>
</dbReference>
<dbReference type="Gene3D" id="1.20.1070.10">
    <property type="entry name" value="Rhodopsin 7-helix transmembrane proteins"/>
    <property type="match status" value="1"/>
</dbReference>
<evidence type="ECO:0008006" key="11">
    <source>
        <dbReference type="Google" id="ProtNLM"/>
    </source>
</evidence>
<evidence type="ECO:0000313" key="10">
    <source>
        <dbReference type="Proteomes" id="UP000663868"/>
    </source>
</evidence>
<evidence type="ECO:0000256" key="1">
    <source>
        <dbReference type="ARBA" id="ARBA00004370"/>
    </source>
</evidence>
<dbReference type="PROSITE" id="PS50262">
    <property type="entry name" value="G_PROTEIN_RECEP_F1_2"/>
    <property type="match status" value="1"/>
</dbReference>
<comment type="subcellular location">
    <subcellularLocation>
        <location evidence="1">Membrane</location>
    </subcellularLocation>
</comment>
<organism evidence="9 10">
    <name type="scientific">Adineta steineri</name>
    <dbReference type="NCBI Taxonomy" id="433720"/>
    <lineage>
        <taxon>Eukaryota</taxon>
        <taxon>Metazoa</taxon>
        <taxon>Spiralia</taxon>
        <taxon>Gnathifera</taxon>
        <taxon>Rotifera</taxon>
        <taxon>Eurotatoria</taxon>
        <taxon>Bdelloidea</taxon>
        <taxon>Adinetida</taxon>
        <taxon>Adinetidae</taxon>
        <taxon>Adineta</taxon>
    </lineage>
</organism>
<sequence length="653" mass="76455">LYPHRPKNLSSNYSVRIDIFNKDSLTYWASWHLLIPFQFLPVNRIATQLFIPATTQQQFESSCSVSCGQHGRCMKYINKNSSYFCQCDQGYSGRQCNIQHSCSCSCSSDSFCLTSSICLCSMKRFGRNCHLTRPVCQSLNNSCENNGLCIPIDDRINVSDFMCLCKENFYGKRCENQITDGISIELNEDMIQQVSILFIHYIKAFDHSEHHQVTELKKIKYGENRIEIRVKEQFHLLFIELLKQNYYLIIKQETFQKLNYIQMKLSSNQRCVLIDELMNSYTYLHRVKYYPHLCRQNKELMCFYDETYMCICDINRFSNCFIFNHSITYDCQGQNYCENNGKCFQGTPNRSFSHQPVIIKISIGIIIFMFILGLINGIMSILTFHRKKTRDVGCGFYLFISSWISICLIIILLIKFWQLLLSQMTILTNRSFVNFNCILLDVSIKVLTAFNDWLDTCVCIERAITVSKGVKFNKNKSKQISKWVILIILIVTILPHLHDPIYRQLIDDIDIDEKRIWCLVQYPSSSVNTWNSFITFVHFLMPFIINLLSIIFIIISIARSRSNLQRRTPFIDHLRLQLKQHKSHLIALIRLILSFSSGCMKSPNKSWLFLIAYLISFLPSMMTFFVYILPSKVYKKEFNASVLQKIGRIRALF</sequence>
<feature type="transmembrane region" description="Helical" evidence="6">
    <location>
        <begin position="396"/>
        <end position="417"/>
    </location>
</feature>
<keyword evidence="5" id="KW-0245">EGF-like domain</keyword>
<feature type="transmembrane region" description="Helical" evidence="6">
    <location>
        <begin position="357"/>
        <end position="384"/>
    </location>
</feature>
<evidence type="ECO:0000256" key="6">
    <source>
        <dbReference type="SAM" id="Phobius"/>
    </source>
</evidence>
<evidence type="ECO:0000259" key="7">
    <source>
        <dbReference type="PROSITE" id="PS50026"/>
    </source>
</evidence>